<comment type="similarity">
    <text evidence="2">Belongs to the TOR1AIP family.</text>
</comment>
<evidence type="ECO:0000256" key="5">
    <source>
        <dbReference type="ARBA" id="ARBA00022989"/>
    </source>
</evidence>
<protein>
    <recommendedName>
        <fullName evidence="10">Torsin-1A-interacting protein 1/2 AAA+ activator domain-containing protein</fullName>
    </recommendedName>
</protein>
<dbReference type="GO" id="GO:0001671">
    <property type="term" value="F:ATPase activator activity"/>
    <property type="evidence" value="ECO:0007669"/>
    <property type="project" value="InterPro"/>
</dbReference>
<accession>C3YTT1</accession>
<name>C3YTT1_BRAFL</name>
<evidence type="ECO:0000256" key="4">
    <source>
        <dbReference type="ARBA" id="ARBA00022692"/>
    </source>
</evidence>
<feature type="domain" description="Torsin-1A-interacting protein 1/2 AAA+ activator" evidence="10">
    <location>
        <begin position="66"/>
        <end position="260"/>
    </location>
</feature>
<comment type="subcellular location">
    <subcellularLocation>
        <location evidence="9">Endomembrane system</location>
        <topology evidence="9">Single-pass membrane protein</topology>
    </subcellularLocation>
    <subcellularLocation>
        <location evidence="1">Nucleus envelope</location>
    </subcellularLocation>
</comment>
<evidence type="ECO:0000313" key="11">
    <source>
        <dbReference type="EMBL" id="EEN56208.1"/>
    </source>
</evidence>
<evidence type="ECO:0000256" key="6">
    <source>
        <dbReference type="ARBA" id="ARBA00023136"/>
    </source>
</evidence>
<evidence type="ECO:0000256" key="9">
    <source>
        <dbReference type="ARBA" id="ARBA00037847"/>
    </source>
</evidence>
<evidence type="ECO:0000259" key="10">
    <source>
        <dbReference type="Pfam" id="PF05609"/>
    </source>
</evidence>
<sequence length="324" mass="35837">MPMYIIDSLRQFCSSLPIERSVVLTAPGTTPSVPLTGCGKKTILHVQLETAWQLLPPSIQPTDDHHSALNAIREVFGSQSARVWQATEAVLTEHRADGPPRKPAILVIGAPPGAHRTADLLAGALAKIYSEQPLTVDSHQFSHVDADRVKLHIDRTLDSTFSGEVRSAVFTRVDRLPSAAAMIFHSYCDHDDAQFKNAAYFMTVHCSDDVDPNAPPKAQEEVILDYLKCSWSDLHEEKRGPLLSRIASMVAVVQAEKNMEILPPLHMPVQIIKKSENSLEELGYLKESVGGIQKVANGCFQRWDQALELTELLDGLKMGWYLVT</sequence>
<dbReference type="InterPro" id="IPR046753">
    <property type="entry name" value="TOIP1/2_C"/>
</dbReference>
<dbReference type="PANTHER" id="PTHR18843:SF7">
    <property type="entry name" value="LAMINA-ASSOCIATED POLYPEPTIDE 1B ISOFORM 1-RELATED"/>
    <property type="match status" value="1"/>
</dbReference>
<gene>
    <name evidence="11" type="ORF">BRAFLDRAFT_66701</name>
</gene>
<dbReference type="Gene3D" id="3.40.50.12190">
    <property type="match status" value="1"/>
</dbReference>
<evidence type="ECO:0000256" key="8">
    <source>
        <dbReference type="ARBA" id="ARBA00023242"/>
    </source>
</evidence>
<dbReference type="EMBL" id="GG666552">
    <property type="protein sequence ID" value="EEN56208.1"/>
    <property type="molecule type" value="Genomic_DNA"/>
</dbReference>
<dbReference type="InParanoid" id="C3YTT1"/>
<dbReference type="PANTHER" id="PTHR18843">
    <property type="entry name" value="TORSIN-1A-INTERACTING PROTEIN"/>
    <property type="match status" value="1"/>
</dbReference>
<dbReference type="InterPro" id="IPR008662">
    <property type="entry name" value="TOIP1/2"/>
</dbReference>
<keyword evidence="5" id="KW-1133">Transmembrane helix</keyword>
<evidence type="ECO:0000256" key="1">
    <source>
        <dbReference type="ARBA" id="ARBA00004259"/>
    </source>
</evidence>
<dbReference type="GO" id="GO:0005635">
    <property type="term" value="C:nuclear envelope"/>
    <property type="evidence" value="ECO:0007669"/>
    <property type="project" value="UniProtKB-SubCell"/>
</dbReference>
<keyword evidence="6" id="KW-0472">Membrane</keyword>
<keyword evidence="3" id="KW-0597">Phosphoprotein</keyword>
<organism>
    <name type="scientific">Branchiostoma floridae</name>
    <name type="common">Florida lancelet</name>
    <name type="synonym">Amphioxus</name>
    <dbReference type="NCBI Taxonomy" id="7739"/>
    <lineage>
        <taxon>Eukaryota</taxon>
        <taxon>Metazoa</taxon>
        <taxon>Chordata</taxon>
        <taxon>Cephalochordata</taxon>
        <taxon>Leptocardii</taxon>
        <taxon>Amphioxiformes</taxon>
        <taxon>Branchiostomatidae</taxon>
        <taxon>Branchiostoma</taxon>
    </lineage>
</organism>
<keyword evidence="4" id="KW-0812">Transmembrane</keyword>
<dbReference type="InterPro" id="IPR038599">
    <property type="entry name" value="LAP1C-like_C_sf"/>
</dbReference>
<evidence type="ECO:0000256" key="7">
    <source>
        <dbReference type="ARBA" id="ARBA00023180"/>
    </source>
</evidence>
<evidence type="ECO:0000256" key="2">
    <source>
        <dbReference type="ARBA" id="ARBA00007860"/>
    </source>
</evidence>
<dbReference type="AlphaFoldDB" id="C3YTT1"/>
<evidence type="ECO:0000256" key="3">
    <source>
        <dbReference type="ARBA" id="ARBA00022553"/>
    </source>
</evidence>
<proteinExistence type="inferred from homology"/>
<dbReference type="Pfam" id="PF05609">
    <property type="entry name" value="LAP1_C"/>
    <property type="match status" value="1"/>
</dbReference>
<keyword evidence="7" id="KW-0325">Glycoprotein</keyword>
<keyword evidence="8" id="KW-0539">Nucleus</keyword>
<reference evidence="11" key="1">
    <citation type="journal article" date="2008" name="Nature">
        <title>The amphioxus genome and the evolution of the chordate karyotype.</title>
        <authorList>
            <consortium name="US DOE Joint Genome Institute (JGI-PGF)"/>
            <person name="Putnam N.H."/>
            <person name="Butts T."/>
            <person name="Ferrier D.E.K."/>
            <person name="Furlong R.F."/>
            <person name="Hellsten U."/>
            <person name="Kawashima T."/>
            <person name="Robinson-Rechavi M."/>
            <person name="Shoguchi E."/>
            <person name="Terry A."/>
            <person name="Yu J.-K."/>
            <person name="Benito-Gutierrez E.L."/>
            <person name="Dubchak I."/>
            <person name="Garcia-Fernandez J."/>
            <person name="Gibson-Brown J.J."/>
            <person name="Grigoriev I.V."/>
            <person name="Horton A.C."/>
            <person name="de Jong P.J."/>
            <person name="Jurka J."/>
            <person name="Kapitonov V.V."/>
            <person name="Kohara Y."/>
            <person name="Kuroki Y."/>
            <person name="Lindquist E."/>
            <person name="Lucas S."/>
            <person name="Osoegawa K."/>
            <person name="Pennacchio L.A."/>
            <person name="Salamov A.A."/>
            <person name="Satou Y."/>
            <person name="Sauka-Spengler T."/>
            <person name="Schmutz J."/>
            <person name="Shin-I T."/>
            <person name="Toyoda A."/>
            <person name="Bronner-Fraser M."/>
            <person name="Fujiyama A."/>
            <person name="Holland L.Z."/>
            <person name="Holland P.W.H."/>
            <person name="Satoh N."/>
            <person name="Rokhsar D.S."/>
        </authorList>
    </citation>
    <scope>NUCLEOTIDE SEQUENCE [LARGE SCALE GENOMIC DNA]</scope>
    <source>
        <strain evidence="11">S238N-H82</strain>
        <tissue evidence="11">Testes</tissue>
    </source>
</reference>
<dbReference type="eggNOG" id="ENOG502QUV7">
    <property type="taxonomic scope" value="Eukaryota"/>
</dbReference>